<dbReference type="AlphaFoldDB" id="A0A9D2M917"/>
<name>A0A9D2M917_9FIRM</name>
<gene>
    <name evidence="1" type="ORF">H9945_11325</name>
</gene>
<proteinExistence type="predicted"/>
<dbReference type="PANTHER" id="PTHR34822">
    <property type="entry name" value="GRPB DOMAIN PROTEIN (AFU_ORTHOLOGUE AFUA_1G01530)"/>
    <property type="match status" value="1"/>
</dbReference>
<dbReference type="Gene3D" id="3.30.460.10">
    <property type="entry name" value="Beta Polymerase, domain 2"/>
    <property type="match status" value="1"/>
</dbReference>
<reference evidence="1" key="1">
    <citation type="journal article" date="2021" name="PeerJ">
        <title>Extensive microbial diversity within the chicken gut microbiome revealed by metagenomics and culture.</title>
        <authorList>
            <person name="Gilroy R."/>
            <person name="Ravi A."/>
            <person name="Getino M."/>
            <person name="Pursley I."/>
            <person name="Horton D.L."/>
            <person name="Alikhan N.F."/>
            <person name="Baker D."/>
            <person name="Gharbi K."/>
            <person name="Hall N."/>
            <person name="Watson M."/>
            <person name="Adriaenssens E.M."/>
            <person name="Foster-Nyarko E."/>
            <person name="Jarju S."/>
            <person name="Secka A."/>
            <person name="Antonio M."/>
            <person name="Oren A."/>
            <person name="Chaudhuri R.R."/>
            <person name="La Ragione R."/>
            <person name="Hildebrand F."/>
            <person name="Pallen M.J."/>
        </authorList>
    </citation>
    <scope>NUCLEOTIDE SEQUENCE</scope>
    <source>
        <strain evidence="1">ChiBcec8-13705</strain>
    </source>
</reference>
<dbReference type="SUPFAM" id="SSF81301">
    <property type="entry name" value="Nucleotidyltransferase"/>
    <property type="match status" value="1"/>
</dbReference>
<reference evidence="1" key="2">
    <citation type="submission" date="2021-04" db="EMBL/GenBank/DDBJ databases">
        <authorList>
            <person name="Gilroy R."/>
        </authorList>
    </citation>
    <scope>NUCLEOTIDE SEQUENCE</scope>
    <source>
        <strain evidence="1">ChiBcec8-13705</strain>
    </source>
</reference>
<dbReference type="InterPro" id="IPR043519">
    <property type="entry name" value="NT_sf"/>
</dbReference>
<sequence>MLGLQRGTVRLVPHDDTWPQEATRTIRQLREILGATAVDIQHVGSTAIPLIEAKPILDLAVGVRALADLQPALPALARQGFLFRGEMVPGERLLVMGTADTRTHHIHVVVWNGERWRDYLNFRDYLNAHPGKALQYEACKRRLAAQFPLNRTCYTDGKAALIAGLLAEARQWRAENPALHSEPPANQE</sequence>
<dbReference type="EMBL" id="DWYG01000190">
    <property type="protein sequence ID" value="HJB43074.1"/>
    <property type="molecule type" value="Genomic_DNA"/>
</dbReference>
<comment type="caution">
    <text evidence="1">The sequence shown here is derived from an EMBL/GenBank/DDBJ whole genome shotgun (WGS) entry which is preliminary data.</text>
</comment>
<evidence type="ECO:0000313" key="1">
    <source>
        <dbReference type="EMBL" id="HJB43074.1"/>
    </source>
</evidence>
<accession>A0A9D2M917</accession>
<dbReference type="Proteomes" id="UP000886803">
    <property type="component" value="Unassembled WGS sequence"/>
</dbReference>
<organism evidence="1 2">
    <name type="scientific">Candidatus Gemmiger avicola</name>
    <dbReference type="NCBI Taxonomy" id="2838605"/>
    <lineage>
        <taxon>Bacteria</taxon>
        <taxon>Bacillati</taxon>
        <taxon>Bacillota</taxon>
        <taxon>Clostridia</taxon>
        <taxon>Eubacteriales</taxon>
        <taxon>Gemmiger</taxon>
    </lineage>
</organism>
<evidence type="ECO:0000313" key="2">
    <source>
        <dbReference type="Proteomes" id="UP000886803"/>
    </source>
</evidence>
<dbReference type="Pfam" id="PF04229">
    <property type="entry name" value="GrpB"/>
    <property type="match status" value="1"/>
</dbReference>
<dbReference type="PANTHER" id="PTHR34822:SF1">
    <property type="entry name" value="GRPB FAMILY PROTEIN"/>
    <property type="match status" value="1"/>
</dbReference>
<protein>
    <submittedName>
        <fullName evidence="1">GrpB family protein</fullName>
    </submittedName>
</protein>
<dbReference type="InterPro" id="IPR007344">
    <property type="entry name" value="GrpB/CoaE"/>
</dbReference>